<sequence>MPSFTYKIQHHQNTAYRILLWTTTPSLPYQLTPWHRATSNPLPYTTSQPTTQHARLLCCVSRVVSQSTPPHDRRTVLLSVTQTAS</sequence>
<dbReference type="AlphaFoldDB" id="A0A5B7IYJ6"/>
<evidence type="ECO:0000313" key="2">
    <source>
        <dbReference type="Proteomes" id="UP000324222"/>
    </source>
</evidence>
<evidence type="ECO:0000313" key="1">
    <source>
        <dbReference type="EMBL" id="MPC86517.1"/>
    </source>
</evidence>
<keyword evidence="2" id="KW-1185">Reference proteome</keyword>
<reference evidence="1 2" key="1">
    <citation type="submission" date="2019-05" db="EMBL/GenBank/DDBJ databases">
        <title>Another draft genome of Portunus trituberculatus and its Hox gene families provides insights of decapod evolution.</title>
        <authorList>
            <person name="Jeong J.-H."/>
            <person name="Song I."/>
            <person name="Kim S."/>
            <person name="Choi T."/>
            <person name="Kim D."/>
            <person name="Ryu S."/>
            <person name="Kim W."/>
        </authorList>
    </citation>
    <scope>NUCLEOTIDE SEQUENCE [LARGE SCALE GENOMIC DNA]</scope>
    <source>
        <tissue evidence="1">Muscle</tissue>
    </source>
</reference>
<proteinExistence type="predicted"/>
<protein>
    <submittedName>
        <fullName evidence="1">Uncharacterized protein</fullName>
    </submittedName>
</protein>
<gene>
    <name evidence="1" type="ORF">E2C01_081347</name>
</gene>
<comment type="caution">
    <text evidence="1">The sequence shown here is derived from an EMBL/GenBank/DDBJ whole genome shotgun (WGS) entry which is preliminary data.</text>
</comment>
<name>A0A5B7IYJ6_PORTR</name>
<dbReference type="Proteomes" id="UP000324222">
    <property type="component" value="Unassembled WGS sequence"/>
</dbReference>
<accession>A0A5B7IYJ6</accession>
<dbReference type="EMBL" id="VSRR010071724">
    <property type="protein sequence ID" value="MPC86517.1"/>
    <property type="molecule type" value="Genomic_DNA"/>
</dbReference>
<organism evidence="1 2">
    <name type="scientific">Portunus trituberculatus</name>
    <name type="common">Swimming crab</name>
    <name type="synonym">Neptunus trituberculatus</name>
    <dbReference type="NCBI Taxonomy" id="210409"/>
    <lineage>
        <taxon>Eukaryota</taxon>
        <taxon>Metazoa</taxon>
        <taxon>Ecdysozoa</taxon>
        <taxon>Arthropoda</taxon>
        <taxon>Crustacea</taxon>
        <taxon>Multicrustacea</taxon>
        <taxon>Malacostraca</taxon>
        <taxon>Eumalacostraca</taxon>
        <taxon>Eucarida</taxon>
        <taxon>Decapoda</taxon>
        <taxon>Pleocyemata</taxon>
        <taxon>Brachyura</taxon>
        <taxon>Eubrachyura</taxon>
        <taxon>Portunoidea</taxon>
        <taxon>Portunidae</taxon>
        <taxon>Portuninae</taxon>
        <taxon>Portunus</taxon>
    </lineage>
</organism>